<proteinExistence type="predicted"/>
<reference evidence="3 4" key="1">
    <citation type="journal article" date="2013" name="Genome Announc.">
        <title>Draft Genome Sequence of Streptomyces gancidicus Strain BKS 13-15.</title>
        <authorList>
            <person name="Kumar S."/>
            <person name="Kaur N."/>
            <person name="Singh N.K."/>
            <person name="Raghava G.P."/>
            <person name="Mayilraj S."/>
        </authorList>
    </citation>
    <scope>NUCLEOTIDE SEQUENCE [LARGE SCALE GENOMIC DNA]</scope>
    <source>
        <strain evidence="3 4">BKS 13-15</strain>
    </source>
</reference>
<keyword evidence="4" id="KW-1185">Reference proteome</keyword>
<dbReference type="EMBL" id="AOHP01000004">
    <property type="protein sequence ID" value="EMF31097.1"/>
    <property type="molecule type" value="Genomic_DNA"/>
</dbReference>
<organism evidence="3 4">
    <name type="scientific">Streptomyces gancidicus BKS 13-15</name>
    <dbReference type="NCBI Taxonomy" id="1284664"/>
    <lineage>
        <taxon>Bacteria</taxon>
        <taxon>Bacillati</taxon>
        <taxon>Actinomycetota</taxon>
        <taxon>Actinomycetes</taxon>
        <taxon>Kitasatosporales</taxon>
        <taxon>Streptomycetaceae</taxon>
        <taxon>Streptomyces</taxon>
        <taxon>Streptomyces pseudogriseolus group</taxon>
    </lineage>
</organism>
<comment type="caution">
    <text evidence="3">The sequence shown here is derived from an EMBL/GenBank/DDBJ whole genome shotgun (WGS) entry which is preliminary data.</text>
</comment>
<evidence type="ECO:0000313" key="4">
    <source>
        <dbReference type="Proteomes" id="UP000011732"/>
    </source>
</evidence>
<dbReference type="InterPro" id="IPR045745">
    <property type="entry name" value="HTH_58_Actinobacteria-type"/>
</dbReference>
<feature type="region of interest" description="Disordered" evidence="1">
    <location>
        <begin position="1"/>
        <end position="21"/>
    </location>
</feature>
<dbReference type="Proteomes" id="UP000011732">
    <property type="component" value="Unassembled WGS sequence"/>
</dbReference>
<dbReference type="Pfam" id="PF19575">
    <property type="entry name" value="HTH_58"/>
    <property type="match status" value="1"/>
</dbReference>
<sequence length="71" mass="7546">MTNKTRSSLTGRARKEQARELRGRYEAGETIRGLAAAAGSSYGLTRTLLLEAGTTLRGRGGRLPLRAEAAA</sequence>
<dbReference type="RefSeq" id="WP_006129702.1">
    <property type="nucleotide sequence ID" value="NZ_AOHP01000004.1"/>
</dbReference>
<feature type="compositionally biased region" description="Polar residues" evidence="1">
    <location>
        <begin position="1"/>
        <end position="10"/>
    </location>
</feature>
<evidence type="ECO:0000256" key="1">
    <source>
        <dbReference type="SAM" id="MobiDB-lite"/>
    </source>
</evidence>
<feature type="domain" description="Helix-turn-helix" evidence="2">
    <location>
        <begin position="8"/>
        <end position="61"/>
    </location>
</feature>
<evidence type="ECO:0000259" key="2">
    <source>
        <dbReference type="Pfam" id="PF19575"/>
    </source>
</evidence>
<dbReference type="PATRIC" id="fig|1284664.3.peg.140"/>
<name>M3EBL1_STREZ</name>
<gene>
    <name evidence="3" type="ORF">H114_00672</name>
</gene>
<evidence type="ECO:0000313" key="3">
    <source>
        <dbReference type="EMBL" id="EMF31097.1"/>
    </source>
</evidence>
<protein>
    <submittedName>
        <fullName evidence="3">Transcriptional regulator</fullName>
    </submittedName>
</protein>
<dbReference type="AlphaFoldDB" id="M3EBL1"/>
<accession>M3EBL1</accession>